<comment type="caution">
    <text evidence="2">The sequence shown here is derived from an EMBL/GenBank/DDBJ whole genome shotgun (WGS) entry which is preliminary data.</text>
</comment>
<name>A0A5C6BX24_9BACT</name>
<keyword evidence="1" id="KW-0732">Signal</keyword>
<evidence type="ECO:0000313" key="3">
    <source>
        <dbReference type="Proteomes" id="UP000319908"/>
    </source>
</evidence>
<evidence type="ECO:0000256" key="1">
    <source>
        <dbReference type="SAM" id="SignalP"/>
    </source>
</evidence>
<dbReference type="RefSeq" id="WP_146408073.1">
    <property type="nucleotide sequence ID" value="NZ_SJPU01000002.1"/>
</dbReference>
<feature type="signal peptide" evidence="1">
    <location>
        <begin position="1"/>
        <end position="19"/>
    </location>
</feature>
<evidence type="ECO:0000313" key="2">
    <source>
        <dbReference type="EMBL" id="TWU16418.1"/>
    </source>
</evidence>
<dbReference type="InterPro" id="IPR019619">
    <property type="entry name" value="DUF2490"/>
</dbReference>
<dbReference type="OrthoDB" id="5381041at2"/>
<gene>
    <name evidence="2" type="ORF">Poly21_36230</name>
</gene>
<reference evidence="2 3" key="1">
    <citation type="journal article" date="2020" name="Antonie Van Leeuwenhoek">
        <title>Rhodopirellula heiligendammensis sp. nov., Rhodopirellula pilleata sp. nov., and Rhodopirellula solitaria sp. nov. isolated from natural or artificial marine surfaces in Northern Germany and California, USA, and emended description of the genus Rhodopirellula.</title>
        <authorList>
            <person name="Kallscheuer N."/>
            <person name="Wiegand S."/>
            <person name="Jogler M."/>
            <person name="Boedeker C."/>
            <person name="Peeters S.H."/>
            <person name="Rast P."/>
            <person name="Heuer A."/>
            <person name="Jetten M.S.M."/>
            <person name="Rohde M."/>
            <person name="Jogler C."/>
        </authorList>
    </citation>
    <scope>NUCLEOTIDE SEQUENCE [LARGE SCALE GENOMIC DNA]</scope>
    <source>
        <strain evidence="2 3">Poly21</strain>
    </source>
</reference>
<keyword evidence="3" id="KW-1185">Reference proteome</keyword>
<evidence type="ECO:0008006" key="4">
    <source>
        <dbReference type="Google" id="ProtNLM"/>
    </source>
</evidence>
<accession>A0A5C6BX24</accession>
<dbReference type="Pfam" id="PF10677">
    <property type="entry name" value="DUF2490"/>
    <property type="match status" value="1"/>
</dbReference>
<feature type="chain" id="PRO_5022827507" description="DUF2490 domain-containing protein" evidence="1">
    <location>
        <begin position="20"/>
        <end position="234"/>
    </location>
</feature>
<proteinExistence type="predicted"/>
<dbReference type="Proteomes" id="UP000319908">
    <property type="component" value="Unassembled WGS sequence"/>
</dbReference>
<sequence>MSKVRVILIAIWVVLVCQAGRTSAQTLDDTGLWFAAFGNGEMKTLAGNDSRLRWWFDTHYRLRDDTSGFNQSIVRPGLGLTITDDQALWAGYAWIRTSPIQGNDFDEHRFWQQWTAAPSAGDFRFLHRSRFEQRWLETGEDVGLRWRQLHRVQRILSDSPQWSLIVWDEIFFNLNDTDWGARAGLDQNRAFFGVGYQRCSQAPVRTEIGYLNQFVNNQGGTDGMNHILSINFYF</sequence>
<organism evidence="2 3">
    <name type="scientific">Allorhodopirellula heiligendammensis</name>
    <dbReference type="NCBI Taxonomy" id="2714739"/>
    <lineage>
        <taxon>Bacteria</taxon>
        <taxon>Pseudomonadati</taxon>
        <taxon>Planctomycetota</taxon>
        <taxon>Planctomycetia</taxon>
        <taxon>Pirellulales</taxon>
        <taxon>Pirellulaceae</taxon>
        <taxon>Allorhodopirellula</taxon>
    </lineage>
</organism>
<dbReference type="EMBL" id="SJPU01000002">
    <property type="protein sequence ID" value="TWU16418.1"/>
    <property type="molecule type" value="Genomic_DNA"/>
</dbReference>
<dbReference type="AlphaFoldDB" id="A0A5C6BX24"/>
<protein>
    <recommendedName>
        <fullName evidence="4">DUF2490 domain-containing protein</fullName>
    </recommendedName>
</protein>